<dbReference type="InterPro" id="IPR038381">
    <property type="entry name" value="HobA_sf"/>
</dbReference>
<evidence type="ECO:0000313" key="1">
    <source>
        <dbReference type="EMBL" id="SFV51283.1"/>
    </source>
</evidence>
<dbReference type="Pfam" id="PF12163">
    <property type="entry name" value="HobA"/>
    <property type="match status" value="1"/>
</dbReference>
<dbReference type="EMBL" id="FPHD01000015">
    <property type="protein sequence ID" value="SFV51283.1"/>
    <property type="molecule type" value="Genomic_DNA"/>
</dbReference>
<reference evidence="1" key="1">
    <citation type="submission" date="2016-10" db="EMBL/GenBank/DDBJ databases">
        <authorList>
            <person name="de Groot N.N."/>
        </authorList>
    </citation>
    <scope>NUCLEOTIDE SEQUENCE</scope>
</reference>
<dbReference type="AlphaFoldDB" id="A0A1W1BCS1"/>
<accession>A0A1W1BCS1</accession>
<organism evidence="1">
    <name type="scientific">hydrothermal vent metagenome</name>
    <dbReference type="NCBI Taxonomy" id="652676"/>
    <lineage>
        <taxon>unclassified sequences</taxon>
        <taxon>metagenomes</taxon>
        <taxon>ecological metagenomes</taxon>
    </lineage>
</organism>
<protein>
    <submittedName>
        <fullName evidence="1">DNA replication regulator family</fullName>
    </submittedName>
</protein>
<sequence>MQKLLKWTLETIREEESCFSWMEEYRYEWAPLVKSAVTQVVEGKTVLVITDESHKWFGKYILNAVNDLRKNRPLLPFYQLTECFPNLQNINSTQDIQLLEDMLELSYPGGYYIWYIGRGDHPYTKLAYRNHDNFLWVLDEEVQNSFALRSRDPLLDIKLLQLYKLFDMTISEVLFGDLDLES</sequence>
<proteinExistence type="predicted"/>
<gene>
    <name evidence="1" type="ORF">MNB_SV-8-705</name>
</gene>
<dbReference type="Gene3D" id="3.40.50.11670">
    <property type="entry name" value="DNA replication regulator HobA"/>
    <property type="match status" value="1"/>
</dbReference>
<name>A0A1W1BCS1_9ZZZZ</name>
<dbReference type="InterPro" id="IPR021011">
    <property type="entry name" value="HobA"/>
</dbReference>